<keyword evidence="2" id="KW-1185">Reference proteome</keyword>
<protein>
    <submittedName>
        <fullName evidence="1">Uncharacterized protein</fullName>
    </submittedName>
</protein>
<evidence type="ECO:0000313" key="1">
    <source>
        <dbReference type="EMBL" id="KAI4390189.1"/>
    </source>
</evidence>
<name>A0ACB9SGH5_9MYRT</name>
<dbReference type="EMBL" id="CM042880">
    <property type="protein sequence ID" value="KAI4390189.1"/>
    <property type="molecule type" value="Genomic_DNA"/>
</dbReference>
<reference evidence="2" key="1">
    <citation type="journal article" date="2023" name="Front. Plant Sci.">
        <title>Chromosomal-level genome assembly of Melastoma candidum provides insights into trichome evolution.</title>
        <authorList>
            <person name="Zhong Y."/>
            <person name="Wu W."/>
            <person name="Sun C."/>
            <person name="Zou P."/>
            <person name="Liu Y."/>
            <person name="Dai S."/>
            <person name="Zhou R."/>
        </authorList>
    </citation>
    <scope>NUCLEOTIDE SEQUENCE [LARGE SCALE GENOMIC DNA]</scope>
</reference>
<sequence>MTQPPQVTGTTATVPPSPPPSGVHVRCAGCRMILTVGAGFREFACPSCHLPQMLPPELLNAGEPSPQTLPLPHPPHQHQQHQQQPFHLKPAHGIDPTKIQLPCANCKAILNVPHGLARFRCPQCMADLAVDISKLNDLLPPPDEVNEVAIDVEREEDEGGMQGETFTDYRPSKLSIGPPHPDPVVETSCLSAVQPPDPTYDLKIADILESSPTLSCLQIETLIYACQRHLQHLSDGTRAGFFIGDGAGMGKGRTIAGLVWENWHQGRGKALWISVGSDLKYDARRDLDDVGATCVEVHALNKLPYSKLDSKSVGVKEGVIFLTYSSLIASSEKGRSRLQQLVQWCGIGFDGLIIFDECHKAKNLVPEAGSQPTRTGEAVLEIQARLPEARVIYCSATGASEPRNMGYMVRIGLWGAGTSFVDFREFLSALEKGGVGALELVAMEMKARGMFVCRTLSYKGAEFEIVEAPLEENMMEMYKKAAEFWAELRVELLSASAFLTDEKPNMSQLWRIYWASHQRFFRQMCMAAKVPAAVRLSIQALSEDKCVVIGLQSTGEARTEEAVTKYGFELDDFVSGPRELLLKFVEENYPLPEKPEPLSGEDSVKELQRKRHSASPGVSFKGRVRKVARWRPDSDESDDDYKSDSLHDSNESDDEFQICEVCSGEEERRKLLKCSCCGQLVHAACIGSPIADVGSPDWTCHSCKEKTEEYIQARQAYIAEITRRYEAAIERKAKIMDIIRSLDLPNNPLDYIIDQLGGPDKVAEVTGRRGMLVRASNGKGVTYQARNTKEITMEMVNMHEKQLFMDGKKMVAIISEAGSAGVSLQADKRAINQKRRVHLTLELPWSADRAIQQFGRTHRSNQASAPQYRLLFSNLGGERRFASVVAKRLESLGALTQGDRRAGPLSAYNYDTMFGKKALLLMYRGIMELDSLPVVPPGCSPEEPEKVQEFMVKAKAALISVGIVRDTVLVNGKDSFKSSGRIIDSDMHDVGRFLNRLLGLPPEIQNRLFELFVSILDLVIQNARLEGHLDSGFVDMKANSIKLLGTPKTVHIDPTSGASTMLYTFSLDRGITWESANGRLNERLNEGRGSSNDGFYESKREWLGRRHFICAFESSMPGLYKIIRPAVGESLREMPLAELKNKFKRTSSVERAQRGWEEEYESSSKQCMHGPKCKLGNYCTVGRRIQEVNVLGGLILPIWGTIENALAKQARQSYKRLRVVRVETTNDKRRVVGLFVPNSAVESVLQDLVWVQEIDD</sequence>
<dbReference type="Proteomes" id="UP001057402">
    <property type="component" value="Chromosome 1"/>
</dbReference>
<organism evidence="1 2">
    <name type="scientific">Melastoma candidum</name>
    <dbReference type="NCBI Taxonomy" id="119954"/>
    <lineage>
        <taxon>Eukaryota</taxon>
        <taxon>Viridiplantae</taxon>
        <taxon>Streptophyta</taxon>
        <taxon>Embryophyta</taxon>
        <taxon>Tracheophyta</taxon>
        <taxon>Spermatophyta</taxon>
        <taxon>Magnoliopsida</taxon>
        <taxon>eudicotyledons</taxon>
        <taxon>Gunneridae</taxon>
        <taxon>Pentapetalae</taxon>
        <taxon>rosids</taxon>
        <taxon>malvids</taxon>
        <taxon>Myrtales</taxon>
        <taxon>Melastomataceae</taxon>
        <taxon>Melastomatoideae</taxon>
        <taxon>Melastomateae</taxon>
        <taxon>Melastoma</taxon>
    </lineage>
</organism>
<accession>A0ACB9SGH5</accession>
<gene>
    <name evidence="1" type="ORF">MLD38_002326</name>
</gene>
<comment type="caution">
    <text evidence="1">The sequence shown here is derived from an EMBL/GenBank/DDBJ whole genome shotgun (WGS) entry which is preliminary data.</text>
</comment>
<proteinExistence type="predicted"/>
<evidence type="ECO:0000313" key="2">
    <source>
        <dbReference type="Proteomes" id="UP001057402"/>
    </source>
</evidence>